<organism evidence="2 3">
    <name type="scientific">Sphaerobolus stellatus (strain SS14)</name>
    <dbReference type="NCBI Taxonomy" id="990650"/>
    <lineage>
        <taxon>Eukaryota</taxon>
        <taxon>Fungi</taxon>
        <taxon>Dikarya</taxon>
        <taxon>Basidiomycota</taxon>
        <taxon>Agaricomycotina</taxon>
        <taxon>Agaricomycetes</taxon>
        <taxon>Phallomycetidae</taxon>
        <taxon>Geastrales</taxon>
        <taxon>Sphaerobolaceae</taxon>
        <taxon>Sphaerobolus</taxon>
    </lineage>
</organism>
<dbReference type="AlphaFoldDB" id="A0A0C9V697"/>
<proteinExistence type="predicted"/>
<evidence type="ECO:0000313" key="3">
    <source>
        <dbReference type="Proteomes" id="UP000054279"/>
    </source>
</evidence>
<keyword evidence="3" id="KW-1185">Reference proteome</keyword>
<accession>A0A0C9V697</accession>
<dbReference type="EMBL" id="KN837219">
    <property type="protein sequence ID" value="KIJ33000.1"/>
    <property type="molecule type" value="Genomic_DNA"/>
</dbReference>
<name>A0A0C9V697_SPHS4</name>
<protein>
    <submittedName>
        <fullName evidence="2">Uncharacterized protein</fullName>
    </submittedName>
</protein>
<dbReference type="PANTHER" id="PTHR35871:SF1">
    <property type="entry name" value="CXC1-LIKE CYSTEINE CLUSTER ASSOCIATED WITH KDZ TRANSPOSASES DOMAIN-CONTAINING PROTEIN"/>
    <property type="match status" value="1"/>
</dbReference>
<gene>
    <name evidence="2" type="ORF">M422DRAFT_265188</name>
</gene>
<sequence>MGKKSNSYLQRMKNLAKAQSTHVLETLLSTTAEIASSTADITSETAQEDFVTNKLSADAPLEQGFMDLIFVVESDAEDEDNEFQALEGELCSEETVDLFVKTLRDAQKATQEAEQFKNAPAERKHYTGNSERTYKQKQDSEPVPSSGDVAGSSEMEVNDSINETISNSSEENLEPLEEAVLTAHEKLQELLHDLTQNWLHKLDWRYGKKKNGMYIDGHKCEDIVAYWTEFLKQMKEYFKRMAIYDNKGNAIEPKGFPVEGGHFRIILVTHDKSKFYANDHRKTQWTHVKEKATPQPKGEGQSLMVSDFLTSDWGQLVDGEEEARILFKAGKNRDGYFTSEELLAQVDKAIDIFEGKTQGCAIGLFLFDNAPSHQ</sequence>
<dbReference type="PANTHER" id="PTHR35871">
    <property type="entry name" value="EXPRESSED PROTEIN"/>
    <property type="match status" value="1"/>
</dbReference>
<evidence type="ECO:0000256" key="1">
    <source>
        <dbReference type="SAM" id="MobiDB-lite"/>
    </source>
</evidence>
<evidence type="ECO:0000313" key="2">
    <source>
        <dbReference type="EMBL" id="KIJ33000.1"/>
    </source>
</evidence>
<dbReference type="OrthoDB" id="6511194at2759"/>
<feature type="region of interest" description="Disordered" evidence="1">
    <location>
        <begin position="111"/>
        <end position="154"/>
    </location>
</feature>
<dbReference type="HOGENOM" id="CLU_619898_0_0_1"/>
<reference evidence="2 3" key="1">
    <citation type="submission" date="2014-06" db="EMBL/GenBank/DDBJ databases">
        <title>Evolutionary Origins and Diversification of the Mycorrhizal Mutualists.</title>
        <authorList>
            <consortium name="DOE Joint Genome Institute"/>
            <consortium name="Mycorrhizal Genomics Consortium"/>
            <person name="Kohler A."/>
            <person name="Kuo A."/>
            <person name="Nagy L.G."/>
            <person name="Floudas D."/>
            <person name="Copeland A."/>
            <person name="Barry K.W."/>
            <person name="Cichocki N."/>
            <person name="Veneault-Fourrey C."/>
            <person name="LaButti K."/>
            <person name="Lindquist E.A."/>
            <person name="Lipzen A."/>
            <person name="Lundell T."/>
            <person name="Morin E."/>
            <person name="Murat C."/>
            <person name="Riley R."/>
            <person name="Ohm R."/>
            <person name="Sun H."/>
            <person name="Tunlid A."/>
            <person name="Henrissat B."/>
            <person name="Grigoriev I.V."/>
            <person name="Hibbett D.S."/>
            <person name="Martin F."/>
        </authorList>
    </citation>
    <scope>NUCLEOTIDE SEQUENCE [LARGE SCALE GENOMIC DNA]</scope>
    <source>
        <strain evidence="2 3">SS14</strain>
    </source>
</reference>
<dbReference type="Proteomes" id="UP000054279">
    <property type="component" value="Unassembled WGS sequence"/>
</dbReference>